<evidence type="ECO:0000313" key="1">
    <source>
        <dbReference type="EMBL" id="PKW29483.1"/>
    </source>
</evidence>
<dbReference type="AlphaFoldDB" id="A0A497V6G7"/>
<dbReference type="Proteomes" id="UP000275027">
    <property type="component" value="Unassembled WGS sequence"/>
</dbReference>
<sequence length="38" mass="4431">MKIGYEIRMFNIKRKPIGGKGCLYKVGSLKIYMVFSIF</sequence>
<dbReference type="Proteomes" id="UP000233767">
    <property type="component" value="Unassembled WGS sequence"/>
</dbReference>
<evidence type="ECO:0000313" key="4">
    <source>
        <dbReference type="Proteomes" id="UP000275027"/>
    </source>
</evidence>
<organism evidence="2 4">
    <name type="scientific">Flavobacterium lindanitolerans</name>
    <dbReference type="NCBI Taxonomy" id="428988"/>
    <lineage>
        <taxon>Bacteria</taxon>
        <taxon>Pseudomonadati</taxon>
        <taxon>Bacteroidota</taxon>
        <taxon>Flavobacteriia</taxon>
        <taxon>Flavobacteriales</taxon>
        <taxon>Flavobacteriaceae</taxon>
        <taxon>Flavobacterium</taxon>
    </lineage>
</organism>
<proteinExistence type="predicted"/>
<protein>
    <submittedName>
        <fullName evidence="2">Uncharacterized protein</fullName>
    </submittedName>
</protein>
<reference evidence="1 3" key="1">
    <citation type="submission" date="2017-12" db="EMBL/GenBank/DDBJ databases">
        <title>Genomic Encyclopedia of Type Strains, Phase III (KMG-III): the genomes of soil and plant-associated and newly described type strains.</title>
        <authorList>
            <person name="Whitman W."/>
        </authorList>
    </citation>
    <scope>NUCLEOTIDE SEQUENCE [LARGE SCALE GENOMIC DNA]</scope>
    <source>
        <strain evidence="1 3">IP-10</strain>
    </source>
</reference>
<reference evidence="2 4" key="2">
    <citation type="submission" date="2018-10" db="EMBL/GenBank/DDBJ databases">
        <title>Genomic Encyclopedia of Archaeal and Bacterial Type Strains, Phase II (KMG-II): from individual species to whole genera.</title>
        <authorList>
            <person name="Goeker M."/>
        </authorList>
    </citation>
    <scope>NUCLEOTIDE SEQUENCE [LARGE SCALE GENOMIC DNA]</scope>
    <source>
        <strain evidence="2 4">DSM 21886</strain>
    </source>
</reference>
<comment type="caution">
    <text evidence="2">The sequence shown here is derived from an EMBL/GenBank/DDBJ whole genome shotgun (WGS) entry which is preliminary data.</text>
</comment>
<dbReference type="EMBL" id="PJND01000007">
    <property type="protein sequence ID" value="PKW29483.1"/>
    <property type="molecule type" value="Genomic_DNA"/>
</dbReference>
<gene>
    <name evidence="1" type="ORF">B0G92_1120</name>
    <name evidence="2" type="ORF">CLV50_0384</name>
</gene>
<name>A0A497V6G7_9FLAO</name>
<dbReference type="EMBL" id="RCCB01000010">
    <property type="protein sequence ID" value="RLJ35016.1"/>
    <property type="molecule type" value="Genomic_DNA"/>
</dbReference>
<evidence type="ECO:0000313" key="2">
    <source>
        <dbReference type="EMBL" id="RLJ35016.1"/>
    </source>
</evidence>
<keyword evidence="3" id="KW-1185">Reference proteome</keyword>
<evidence type="ECO:0000313" key="3">
    <source>
        <dbReference type="Proteomes" id="UP000233767"/>
    </source>
</evidence>
<accession>A0A497V6G7</accession>